<evidence type="ECO:0000313" key="2">
    <source>
        <dbReference type="EMBL" id="VAW26408.1"/>
    </source>
</evidence>
<keyword evidence="1" id="KW-0812">Transmembrane</keyword>
<proteinExistence type="predicted"/>
<dbReference type="Pfam" id="PF13424">
    <property type="entry name" value="TPR_12"/>
    <property type="match status" value="2"/>
</dbReference>
<accession>A0A3B0U7Q2</accession>
<organism evidence="2">
    <name type="scientific">hydrothermal vent metagenome</name>
    <dbReference type="NCBI Taxonomy" id="652676"/>
    <lineage>
        <taxon>unclassified sequences</taxon>
        <taxon>metagenomes</taxon>
        <taxon>ecological metagenomes</taxon>
    </lineage>
</organism>
<protein>
    <submittedName>
        <fullName evidence="2">Uncharacterized protein</fullName>
    </submittedName>
</protein>
<dbReference type="SUPFAM" id="SSF48452">
    <property type="entry name" value="TPR-like"/>
    <property type="match status" value="2"/>
</dbReference>
<reference evidence="2" key="1">
    <citation type="submission" date="2018-06" db="EMBL/GenBank/DDBJ databases">
        <authorList>
            <person name="Zhirakovskaya E."/>
        </authorList>
    </citation>
    <scope>NUCLEOTIDE SEQUENCE</scope>
</reference>
<sequence>MRLLAITLFLLASLSSWALDLDSLKQAAQGADKGAIKANNLLYNQYINSNPKMALDFTLKALDLALIIEDKEGIAASYNNIGVFYKNHGVVDKAMNYHLQSMQLNKEINNAKGYAYSLNNIGTIYSMKDQPKKALEYFLQSYWLLDSLKDQKNMVGALNNLGNTYLAMGEDYRAIGFYKKAIKIFDKIDHSAFDPYSNIGNAYFQRGELDRAKKYYELSLQTSIDKKDIVGQAFAYHNLSTLLIDQGKKKEALELELKALENAQNVINKPLLKDIHLSLANLYYSQGNISEAYDNRVLYDAYRNDILNETSSKKLADLEVTFHMLEKEKEIALIKKENEVNKLKVSNTKTIVIIAIMGAIILLGGIIIYISLKKGNKINLLDPRWKMKK</sequence>
<dbReference type="SMART" id="SM00028">
    <property type="entry name" value="TPR"/>
    <property type="match status" value="5"/>
</dbReference>
<dbReference type="Gene3D" id="1.25.40.10">
    <property type="entry name" value="Tetratricopeptide repeat domain"/>
    <property type="match status" value="3"/>
</dbReference>
<dbReference type="PROSITE" id="PS50005">
    <property type="entry name" value="TPR"/>
    <property type="match status" value="2"/>
</dbReference>
<dbReference type="Pfam" id="PF13374">
    <property type="entry name" value="TPR_10"/>
    <property type="match status" value="1"/>
</dbReference>
<feature type="transmembrane region" description="Helical" evidence="1">
    <location>
        <begin position="351"/>
        <end position="372"/>
    </location>
</feature>
<dbReference type="InterPro" id="IPR011990">
    <property type="entry name" value="TPR-like_helical_dom_sf"/>
</dbReference>
<gene>
    <name evidence="2" type="ORF">MNBD_BACTEROID06-509</name>
</gene>
<keyword evidence="1" id="KW-1133">Transmembrane helix</keyword>
<dbReference type="AlphaFoldDB" id="A0A3B0U7Q2"/>
<evidence type="ECO:0000256" key="1">
    <source>
        <dbReference type="SAM" id="Phobius"/>
    </source>
</evidence>
<name>A0A3B0U7Q2_9ZZZZ</name>
<dbReference type="InterPro" id="IPR019734">
    <property type="entry name" value="TPR_rpt"/>
</dbReference>
<dbReference type="EMBL" id="UOES01000096">
    <property type="protein sequence ID" value="VAW26408.1"/>
    <property type="molecule type" value="Genomic_DNA"/>
</dbReference>
<keyword evidence="1" id="KW-0472">Membrane</keyword>
<dbReference type="PANTHER" id="PTHR10098">
    <property type="entry name" value="RAPSYN-RELATED"/>
    <property type="match status" value="1"/>
</dbReference>